<protein>
    <recommendedName>
        <fullName evidence="3">ABC transporter substrate-binding protein</fullName>
    </recommendedName>
</protein>
<evidence type="ECO:0000313" key="1">
    <source>
        <dbReference type="EMBL" id="MFD1673402.1"/>
    </source>
</evidence>
<gene>
    <name evidence="1" type="ORF">ACFSB2_01525</name>
</gene>
<dbReference type="EMBL" id="JBHUCX010000004">
    <property type="protein sequence ID" value="MFD1673402.1"/>
    <property type="molecule type" value="Genomic_DNA"/>
</dbReference>
<reference evidence="2" key="1">
    <citation type="journal article" date="2019" name="Int. J. Syst. Evol. Microbiol.">
        <title>The Global Catalogue of Microorganisms (GCM) 10K type strain sequencing project: providing services to taxonomists for standard genome sequencing and annotation.</title>
        <authorList>
            <consortium name="The Broad Institute Genomics Platform"/>
            <consortium name="The Broad Institute Genome Sequencing Center for Infectious Disease"/>
            <person name="Wu L."/>
            <person name="Ma J."/>
        </authorList>
    </citation>
    <scope>NUCLEOTIDE SEQUENCE [LARGE SCALE GENOMIC DNA]</scope>
    <source>
        <strain evidence="2">CGMCC 1.12286</strain>
    </source>
</reference>
<dbReference type="RefSeq" id="WP_377940788.1">
    <property type="nucleotide sequence ID" value="NZ_JBHUCX010000004.1"/>
</dbReference>
<proteinExistence type="predicted"/>
<comment type="caution">
    <text evidence="1">The sequence shown here is derived from an EMBL/GenBank/DDBJ whole genome shotgun (WGS) entry which is preliminary data.</text>
</comment>
<sequence length="396" mass="42529">MTVRANQVYLYGATATDYLKCLAAADVTGVPTDQCLGDYQTAWEKVSSSDTLVLAVGGAALYALYYNPCNWSNPAGEAGGHTPFEMRKVGQGIKTLQANTFVNAAGYTSLDSLTLAVMLSYYAVHGVFPNGYGRLPRQEVPQQVCARNASPSVPTVALNGDPKPTALPTVNQPSVGIYASIMNQNDVKKAIQLGWEGIGVTAALGTTQAPFTQVLPGQPDLQIAQVMAQNTTRPWWLSFWTVSWPSSGTTFLQAGRDAGEYAAQQIEAYPADVRPNYVILDPEGYNSPAQTIQQFHDFINGFAAGVTSVNAALKPGFYCNQSQYQTFQLAQAPLPAFIAIAPVADNQPMVKGSNIRGYIAYYADSPAKSDVTRVKSWGALYNTLQFRDSGIDCGPT</sequence>
<name>A0ABW4JEI5_9BACL</name>
<keyword evidence="2" id="KW-1185">Reference proteome</keyword>
<organism evidence="1 2">
    <name type="scientific">Alicyclobacillus fodiniaquatilis</name>
    <dbReference type="NCBI Taxonomy" id="1661150"/>
    <lineage>
        <taxon>Bacteria</taxon>
        <taxon>Bacillati</taxon>
        <taxon>Bacillota</taxon>
        <taxon>Bacilli</taxon>
        <taxon>Bacillales</taxon>
        <taxon>Alicyclobacillaceae</taxon>
        <taxon>Alicyclobacillus</taxon>
    </lineage>
</organism>
<dbReference type="Proteomes" id="UP001597079">
    <property type="component" value="Unassembled WGS sequence"/>
</dbReference>
<evidence type="ECO:0008006" key="3">
    <source>
        <dbReference type="Google" id="ProtNLM"/>
    </source>
</evidence>
<evidence type="ECO:0000313" key="2">
    <source>
        <dbReference type="Proteomes" id="UP001597079"/>
    </source>
</evidence>
<accession>A0ABW4JEI5</accession>